<dbReference type="AlphaFoldDB" id="A0A345C3E3"/>
<dbReference type="GO" id="GO:0003824">
    <property type="term" value="F:catalytic activity"/>
    <property type="evidence" value="ECO:0007669"/>
    <property type="project" value="InterPro"/>
</dbReference>
<dbReference type="InterPro" id="IPR011146">
    <property type="entry name" value="HIT-like"/>
</dbReference>
<dbReference type="InterPro" id="IPR019808">
    <property type="entry name" value="Histidine_triad_CS"/>
</dbReference>
<name>A0A345C3E3_9BACI</name>
<gene>
    <name evidence="5" type="ORF">DT065_18275</name>
</gene>
<dbReference type="InterPro" id="IPR001310">
    <property type="entry name" value="Histidine_triad_HIT"/>
</dbReference>
<evidence type="ECO:0000256" key="3">
    <source>
        <dbReference type="PROSITE-ProRule" id="PRU00464"/>
    </source>
</evidence>
<sequence>MSAPSDCIFCKIVSGDIPSNKIYEDDDVVAFLDLSQVTEGHTLLIPKDHQADIFELQEETAAKLFTKAPKIARALKKTFEFEGLNIANNNGQKADQTIFHYHLHFIPRYGQEVLYNWGDNSDKYSDEDLKSYAQAVQANIE</sequence>
<dbReference type="InterPro" id="IPR036265">
    <property type="entry name" value="HIT-like_sf"/>
</dbReference>
<dbReference type="CDD" id="cd01277">
    <property type="entry name" value="HINT_subgroup"/>
    <property type="match status" value="1"/>
</dbReference>
<evidence type="ECO:0000313" key="5">
    <source>
        <dbReference type="EMBL" id="AXF57724.1"/>
    </source>
</evidence>
<evidence type="ECO:0000256" key="1">
    <source>
        <dbReference type="PIRSR" id="PIRSR601310-1"/>
    </source>
</evidence>
<feature type="domain" description="HIT" evidence="4">
    <location>
        <begin position="8"/>
        <end position="115"/>
    </location>
</feature>
<organism evidence="5 6">
    <name type="scientific">Salicibibacter kimchii</name>
    <dbReference type="NCBI Taxonomy" id="2099786"/>
    <lineage>
        <taxon>Bacteria</taxon>
        <taxon>Bacillati</taxon>
        <taxon>Bacillota</taxon>
        <taxon>Bacilli</taxon>
        <taxon>Bacillales</taxon>
        <taxon>Bacillaceae</taxon>
        <taxon>Salicibibacter</taxon>
    </lineage>
</organism>
<dbReference type="OrthoDB" id="9784774at2"/>
<dbReference type="PANTHER" id="PTHR46648:SF1">
    <property type="entry name" value="ADENOSINE 5'-MONOPHOSPHORAMIDASE HNT1"/>
    <property type="match status" value="1"/>
</dbReference>
<proteinExistence type="predicted"/>
<evidence type="ECO:0000313" key="6">
    <source>
        <dbReference type="Proteomes" id="UP000252100"/>
    </source>
</evidence>
<dbReference type="PROSITE" id="PS00892">
    <property type="entry name" value="HIT_1"/>
    <property type="match status" value="1"/>
</dbReference>
<dbReference type="PANTHER" id="PTHR46648">
    <property type="entry name" value="HIT FAMILY PROTEIN 1"/>
    <property type="match status" value="1"/>
</dbReference>
<accession>A0A345C3E3</accession>
<protein>
    <submittedName>
        <fullName evidence="5">HIT family protein</fullName>
    </submittedName>
</protein>
<dbReference type="InterPro" id="IPR039384">
    <property type="entry name" value="HINT"/>
</dbReference>
<dbReference type="PRINTS" id="PR00332">
    <property type="entry name" value="HISTRIAD"/>
</dbReference>
<dbReference type="GO" id="GO:0009117">
    <property type="term" value="P:nucleotide metabolic process"/>
    <property type="evidence" value="ECO:0007669"/>
    <property type="project" value="TreeGrafter"/>
</dbReference>
<dbReference type="EMBL" id="CP031092">
    <property type="protein sequence ID" value="AXF57724.1"/>
    <property type="molecule type" value="Genomic_DNA"/>
</dbReference>
<feature type="short sequence motif" description="Histidine triad motif" evidence="2 3">
    <location>
        <begin position="100"/>
        <end position="104"/>
    </location>
</feature>
<evidence type="ECO:0000256" key="2">
    <source>
        <dbReference type="PIRSR" id="PIRSR601310-3"/>
    </source>
</evidence>
<dbReference type="Gene3D" id="3.30.428.10">
    <property type="entry name" value="HIT-like"/>
    <property type="match status" value="1"/>
</dbReference>
<dbReference type="SUPFAM" id="SSF54197">
    <property type="entry name" value="HIT-like"/>
    <property type="match status" value="1"/>
</dbReference>
<dbReference type="Proteomes" id="UP000252100">
    <property type="component" value="Chromosome"/>
</dbReference>
<keyword evidence="6" id="KW-1185">Reference proteome</keyword>
<evidence type="ECO:0000259" key="4">
    <source>
        <dbReference type="PROSITE" id="PS51084"/>
    </source>
</evidence>
<dbReference type="RefSeq" id="WP_114375804.1">
    <property type="nucleotide sequence ID" value="NZ_CP031092.1"/>
</dbReference>
<dbReference type="PROSITE" id="PS51084">
    <property type="entry name" value="HIT_2"/>
    <property type="match status" value="1"/>
</dbReference>
<feature type="active site" description="Tele-AMP-histidine intermediate" evidence="1">
    <location>
        <position position="102"/>
    </location>
</feature>
<dbReference type="Pfam" id="PF01230">
    <property type="entry name" value="HIT"/>
    <property type="match status" value="1"/>
</dbReference>
<dbReference type="KEGG" id="rue:DT065_18275"/>
<reference evidence="5 6" key="1">
    <citation type="journal article" date="2018" name="J. Microbiol.">
        <title>Salicibibacter kimchii gen. nov., sp. nov., a moderately halophilic and alkalitolerant bacterium in the family Bacillaceae, isolated from kimchi.</title>
        <authorList>
            <person name="Jang J.Y."/>
            <person name="Oh Y.J."/>
            <person name="Lim S.K."/>
            <person name="Park H.K."/>
            <person name="Lee C."/>
            <person name="Kim J.Y."/>
            <person name="Lee M.A."/>
            <person name="Choi H.J."/>
        </authorList>
    </citation>
    <scope>NUCLEOTIDE SEQUENCE [LARGE SCALE GENOMIC DNA]</scope>
    <source>
        <strain evidence="5 6">NKC1-1</strain>
    </source>
</reference>